<keyword evidence="1" id="KW-0472">Membrane</keyword>
<feature type="transmembrane region" description="Helical" evidence="1">
    <location>
        <begin position="12"/>
        <end position="33"/>
    </location>
</feature>
<reference evidence="2" key="1">
    <citation type="submission" date="2022-12" db="EMBL/GenBank/DDBJ databases">
        <authorList>
            <person name="Alioto T."/>
            <person name="Alioto T."/>
            <person name="Gomez Garrido J."/>
        </authorList>
    </citation>
    <scope>NUCLEOTIDE SEQUENCE</scope>
</reference>
<organism evidence="2 3">
    <name type="scientific">Podarcis lilfordi</name>
    <name type="common">Lilford's wall lizard</name>
    <dbReference type="NCBI Taxonomy" id="74358"/>
    <lineage>
        <taxon>Eukaryota</taxon>
        <taxon>Metazoa</taxon>
        <taxon>Chordata</taxon>
        <taxon>Craniata</taxon>
        <taxon>Vertebrata</taxon>
        <taxon>Euteleostomi</taxon>
        <taxon>Lepidosauria</taxon>
        <taxon>Squamata</taxon>
        <taxon>Bifurcata</taxon>
        <taxon>Unidentata</taxon>
        <taxon>Episquamata</taxon>
        <taxon>Laterata</taxon>
        <taxon>Lacertibaenia</taxon>
        <taxon>Lacertidae</taxon>
        <taxon>Podarcis</taxon>
    </lineage>
</organism>
<proteinExistence type="predicted"/>
<gene>
    <name evidence="2" type="ORF">PODLI_1B030365</name>
</gene>
<protein>
    <submittedName>
        <fullName evidence="2">Uncharacterized protein</fullName>
    </submittedName>
</protein>
<dbReference type="Proteomes" id="UP001178461">
    <property type="component" value="Chromosome 2"/>
</dbReference>
<evidence type="ECO:0000313" key="2">
    <source>
        <dbReference type="EMBL" id="CAI5765421.1"/>
    </source>
</evidence>
<accession>A0AA35JTH7</accession>
<evidence type="ECO:0000313" key="3">
    <source>
        <dbReference type="Proteomes" id="UP001178461"/>
    </source>
</evidence>
<dbReference type="EMBL" id="OX395127">
    <property type="protein sequence ID" value="CAI5765421.1"/>
    <property type="molecule type" value="Genomic_DNA"/>
</dbReference>
<sequence length="69" mass="7369">MMSEVQKRGGGIYGFMEHTSLVWLIILGANTLIRLQTGSRPTALVNFTDVHIPLKSAANVPGDAVGSET</sequence>
<name>A0AA35JTH7_9SAUR</name>
<keyword evidence="1" id="KW-1133">Transmembrane helix</keyword>
<keyword evidence="1" id="KW-0812">Transmembrane</keyword>
<keyword evidence="3" id="KW-1185">Reference proteome</keyword>
<evidence type="ECO:0000256" key="1">
    <source>
        <dbReference type="SAM" id="Phobius"/>
    </source>
</evidence>
<dbReference type="AlphaFoldDB" id="A0AA35JTH7"/>